<evidence type="ECO:0000313" key="3">
    <source>
        <dbReference type="EMBL" id="RXK60971.1"/>
    </source>
</evidence>
<dbReference type="OrthoDB" id="7782105at2"/>
<dbReference type="InterPro" id="IPR005545">
    <property type="entry name" value="YCII"/>
</dbReference>
<dbReference type="SUPFAM" id="SSF54909">
    <property type="entry name" value="Dimeric alpha+beta barrel"/>
    <property type="match status" value="1"/>
</dbReference>
<reference evidence="3 4" key="1">
    <citation type="submission" date="2019-01" db="EMBL/GenBank/DDBJ databases">
        <title>Lacibacter sp. strain TTM-7.</title>
        <authorList>
            <person name="Chen W.-M."/>
        </authorList>
    </citation>
    <scope>NUCLEOTIDE SEQUENCE [LARGE SCALE GENOMIC DNA]</scope>
    <source>
        <strain evidence="3 4">TTM-7</strain>
    </source>
</reference>
<dbReference type="RefSeq" id="WP_129130932.1">
    <property type="nucleotide sequence ID" value="NZ_SDHW01000002.1"/>
</dbReference>
<comment type="similarity">
    <text evidence="1">Belongs to the YciI family.</text>
</comment>
<sequence>MEQFMLIFHGGMANNSSPDEMQENMGKWLAWINKLAAADKYVSGEPLLPGGKLIKGNSKNVVDGPYTEGKEIVGGYFVIKAENYDEAVALCEDYPDYEIGGSIQLRQVLKMDMPS</sequence>
<dbReference type="Gene3D" id="3.30.70.1060">
    <property type="entry name" value="Dimeric alpha+beta barrel"/>
    <property type="match status" value="1"/>
</dbReference>
<feature type="domain" description="YCII-related" evidence="2">
    <location>
        <begin position="18"/>
        <end position="111"/>
    </location>
</feature>
<accession>A0A4Q1CJV9</accession>
<proteinExistence type="inferred from homology"/>
<dbReference type="EMBL" id="SDHW01000002">
    <property type="protein sequence ID" value="RXK60971.1"/>
    <property type="molecule type" value="Genomic_DNA"/>
</dbReference>
<evidence type="ECO:0000313" key="4">
    <source>
        <dbReference type="Proteomes" id="UP000290204"/>
    </source>
</evidence>
<dbReference type="InterPro" id="IPR011008">
    <property type="entry name" value="Dimeric_a/b-barrel"/>
</dbReference>
<protein>
    <recommendedName>
        <fullName evidence="2">YCII-related domain-containing protein</fullName>
    </recommendedName>
</protein>
<keyword evidence="4" id="KW-1185">Reference proteome</keyword>
<name>A0A4Q1CJV9_9BACT</name>
<gene>
    <name evidence="3" type="ORF">ESA94_10990</name>
</gene>
<dbReference type="Pfam" id="PF03795">
    <property type="entry name" value="YCII"/>
    <property type="match status" value="1"/>
</dbReference>
<comment type="caution">
    <text evidence="3">The sequence shown here is derived from an EMBL/GenBank/DDBJ whole genome shotgun (WGS) entry which is preliminary data.</text>
</comment>
<dbReference type="PANTHER" id="PTHR35174">
    <property type="entry name" value="BLL7171 PROTEIN-RELATED"/>
    <property type="match status" value="1"/>
</dbReference>
<organism evidence="3 4">
    <name type="scientific">Lacibacter luteus</name>
    <dbReference type="NCBI Taxonomy" id="2508719"/>
    <lineage>
        <taxon>Bacteria</taxon>
        <taxon>Pseudomonadati</taxon>
        <taxon>Bacteroidota</taxon>
        <taxon>Chitinophagia</taxon>
        <taxon>Chitinophagales</taxon>
        <taxon>Chitinophagaceae</taxon>
        <taxon>Lacibacter</taxon>
    </lineage>
</organism>
<dbReference type="PANTHER" id="PTHR35174:SF3">
    <property type="entry name" value="BLL7171 PROTEIN"/>
    <property type="match status" value="1"/>
</dbReference>
<dbReference type="Proteomes" id="UP000290204">
    <property type="component" value="Unassembled WGS sequence"/>
</dbReference>
<evidence type="ECO:0000259" key="2">
    <source>
        <dbReference type="Pfam" id="PF03795"/>
    </source>
</evidence>
<dbReference type="AlphaFoldDB" id="A0A4Q1CJV9"/>
<evidence type="ECO:0000256" key="1">
    <source>
        <dbReference type="ARBA" id="ARBA00007689"/>
    </source>
</evidence>